<reference evidence="2" key="1">
    <citation type="submission" date="2020-05" db="EMBL/GenBank/DDBJ databases">
        <authorList>
            <person name="Chiriac C."/>
            <person name="Salcher M."/>
            <person name="Ghai R."/>
            <person name="Kavagutti S V."/>
        </authorList>
    </citation>
    <scope>NUCLEOTIDE SEQUENCE</scope>
</reference>
<sequence>MSWNFSFGIWEEQMGTTMTDTIFIIFVGLAGFIMGAAAVRDIEDKIK</sequence>
<organism evidence="2">
    <name type="scientific">uncultured Caudovirales phage</name>
    <dbReference type="NCBI Taxonomy" id="2100421"/>
    <lineage>
        <taxon>Viruses</taxon>
        <taxon>Duplodnaviria</taxon>
        <taxon>Heunggongvirae</taxon>
        <taxon>Uroviricota</taxon>
        <taxon>Caudoviricetes</taxon>
        <taxon>Peduoviridae</taxon>
        <taxon>Maltschvirus</taxon>
        <taxon>Maltschvirus maltsch</taxon>
    </lineage>
</organism>
<protein>
    <submittedName>
        <fullName evidence="2">Uncharacterized protein</fullName>
    </submittedName>
</protein>
<proteinExistence type="predicted"/>
<evidence type="ECO:0000256" key="1">
    <source>
        <dbReference type="SAM" id="Phobius"/>
    </source>
</evidence>
<keyword evidence="1" id="KW-0812">Transmembrane</keyword>
<keyword evidence="1" id="KW-1133">Transmembrane helix</keyword>
<dbReference type="EMBL" id="LR798203">
    <property type="protein sequence ID" value="CAB5171154.1"/>
    <property type="molecule type" value="Genomic_DNA"/>
</dbReference>
<accession>A0A6J7WG07</accession>
<keyword evidence="1" id="KW-0472">Membrane</keyword>
<evidence type="ECO:0000313" key="2">
    <source>
        <dbReference type="EMBL" id="CAB5171154.1"/>
    </source>
</evidence>
<feature type="transmembrane region" description="Helical" evidence="1">
    <location>
        <begin position="20"/>
        <end position="39"/>
    </location>
</feature>
<name>A0A6J7WG07_9CAUD</name>
<gene>
    <name evidence="2" type="ORF">UFOVP155_70</name>
</gene>